<accession>A0A3P2A8K3</accession>
<keyword evidence="7 15" id="KW-0808">Transferase</keyword>
<evidence type="ECO:0000256" key="9">
    <source>
        <dbReference type="ARBA" id="ARBA00022777"/>
    </source>
</evidence>
<dbReference type="InterPro" id="IPR043129">
    <property type="entry name" value="ATPase_NBD"/>
</dbReference>
<dbReference type="PANTHER" id="PTHR12835:SF5">
    <property type="entry name" value="BIOTIN--PROTEIN LIGASE"/>
    <property type="match status" value="1"/>
</dbReference>
<comment type="cofactor">
    <cofactor evidence="15">
        <name>NH4(+)</name>
        <dbReference type="ChEBI" id="CHEBI:28938"/>
    </cofactor>
    <cofactor evidence="15">
        <name>K(+)</name>
        <dbReference type="ChEBI" id="CHEBI:29103"/>
    </cofactor>
    <text evidence="15">A monovalent cation. Ammonium or potassium.</text>
</comment>
<evidence type="ECO:0000256" key="12">
    <source>
        <dbReference type="ARBA" id="ARBA00022993"/>
    </source>
</evidence>
<evidence type="ECO:0000313" key="18">
    <source>
        <dbReference type="Proteomes" id="UP000269923"/>
    </source>
</evidence>
<evidence type="ECO:0000256" key="6">
    <source>
        <dbReference type="ARBA" id="ARBA00022598"/>
    </source>
</evidence>
<dbReference type="CDD" id="cd16442">
    <property type="entry name" value="BPL"/>
    <property type="match status" value="1"/>
</dbReference>
<dbReference type="Gene3D" id="2.30.30.100">
    <property type="match status" value="1"/>
</dbReference>
<dbReference type="PROSITE" id="PS51733">
    <property type="entry name" value="BPL_LPL_CATALYTIC"/>
    <property type="match status" value="1"/>
</dbReference>
<keyword evidence="13" id="KW-0092">Biotin</keyword>
<evidence type="ECO:0000256" key="8">
    <source>
        <dbReference type="ARBA" id="ARBA00022741"/>
    </source>
</evidence>
<evidence type="ECO:0000256" key="15">
    <source>
        <dbReference type="HAMAP-Rule" id="MF_01274"/>
    </source>
</evidence>
<evidence type="ECO:0000256" key="5">
    <source>
        <dbReference type="ARBA" id="ARBA00022490"/>
    </source>
</evidence>
<dbReference type="Proteomes" id="UP000269923">
    <property type="component" value="Unassembled WGS sequence"/>
</dbReference>
<dbReference type="InterPro" id="IPR004619">
    <property type="entry name" value="Type_III_PanK"/>
</dbReference>
<evidence type="ECO:0000256" key="14">
    <source>
        <dbReference type="ARBA" id="ARBA00047846"/>
    </source>
</evidence>
<evidence type="ECO:0000256" key="3">
    <source>
        <dbReference type="ARBA" id="ARBA00004496"/>
    </source>
</evidence>
<dbReference type="GO" id="GO:0004594">
    <property type="term" value="F:pantothenate kinase activity"/>
    <property type="evidence" value="ECO:0007669"/>
    <property type="project" value="UniProtKB-UniRule"/>
</dbReference>
<keyword evidence="11 15" id="KW-0630">Potassium</keyword>
<keyword evidence="8 15" id="KW-0547">Nucleotide-binding</keyword>
<keyword evidence="10 15" id="KW-0067">ATP-binding</keyword>
<comment type="caution">
    <text evidence="15">Lacks conserved residue(s) required for the propagation of feature annotation.</text>
</comment>
<dbReference type="OrthoDB" id="9807064at2"/>
<feature type="binding site" evidence="15">
    <location>
        <position position="413"/>
    </location>
    <ligand>
        <name>substrate</name>
    </ligand>
</feature>
<dbReference type="RefSeq" id="WP_124793880.1">
    <property type="nucleotide sequence ID" value="NZ_RQYC01000001.1"/>
</dbReference>
<dbReference type="SUPFAM" id="SSF53067">
    <property type="entry name" value="Actin-like ATPase domain"/>
    <property type="match status" value="2"/>
</dbReference>
<evidence type="ECO:0000256" key="4">
    <source>
        <dbReference type="ARBA" id="ARBA00005225"/>
    </source>
</evidence>
<reference evidence="17 18" key="1">
    <citation type="submission" date="2018-11" db="EMBL/GenBank/DDBJ databases">
        <title>Genomes From Bacteria Associated with the Canine Oral Cavity: a Test Case for Automated Genome-Based Taxonomic Assignment.</title>
        <authorList>
            <person name="Coil D.A."/>
            <person name="Jospin G."/>
            <person name="Darling A.E."/>
            <person name="Wallis C."/>
            <person name="Davis I.J."/>
            <person name="Harris S."/>
            <person name="Eisen J.A."/>
            <person name="Holcombe L.J."/>
            <person name="O'Flynn C."/>
        </authorList>
    </citation>
    <scope>NUCLEOTIDE SEQUENCE [LARGE SCALE GENOMIC DNA]</scope>
    <source>
        <strain evidence="17 18">COT-280</strain>
    </source>
</reference>
<comment type="catalytic activity">
    <reaction evidence="1 15">
        <text>(R)-pantothenate + ATP = (R)-4'-phosphopantothenate + ADP + H(+)</text>
        <dbReference type="Rhea" id="RHEA:16373"/>
        <dbReference type="ChEBI" id="CHEBI:10986"/>
        <dbReference type="ChEBI" id="CHEBI:15378"/>
        <dbReference type="ChEBI" id="CHEBI:29032"/>
        <dbReference type="ChEBI" id="CHEBI:30616"/>
        <dbReference type="ChEBI" id="CHEBI:456216"/>
        <dbReference type="EC" id="2.7.1.33"/>
    </reaction>
</comment>
<evidence type="ECO:0000313" key="17">
    <source>
        <dbReference type="EMBL" id="RRD91704.1"/>
    </source>
</evidence>
<dbReference type="Pfam" id="PF02237">
    <property type="entry name" value="BPL_C"/>
    <property type="match status" value="1"/>
</dbReference>
<evidence type="ECO:0000256" key="10">
    <source>
        <dbReference type="ARBA" id="ARBA00022840"/>
    </source>
</evidence>
<dbReference type="Pfam" id="PF03309">
    <property type="entry name" value="Pan_kinase"/>
    <property type="match status" value="1"/>
</dbReference>
<comment type="catalytic activity">
    <reaction evidence="14">
        <text>biotin + L-lysyl-[protein] + ATP = N(6)-biotinyl-L-lysyl-[protein] + AMP + diphosphate + H(+)</text>
        <dbReference type="Rhea" id="RHEA:11756"/>
        <dbReference type="Rhea" id="RHEA-COMP:9752"/>
        <dbReference type="Rhea" id="RHEA-COMP:10505"/>
        <dbReference type="ChEBI" id="CHEBI:15378"/>
        <dbReference type="ChEBI" id="CHEBI:29969"/>
        <dbReference type="ChEBI" id="CHEBI:30616"/>
        <dbReference type="ChEBI" id="CHEBI:33019"/>
        <dbReference type="ChEBI" id="CHEBI:57586"/>
        <dbReference type="ChEBI" id="CHEBI:83144"/>
        <dbReference type="ChEBI" id="CHEBI:456215"/>
        <dbReference type="EC" id="6.3.4.15"/>
    </reaction>
</comment>
<dbReference type="AlphaFoldDB" id="A0A3P2A8K3"/>
<dbReference type="InterPro" id="IPR045864">
    <property type="entry name" value="aa-tRNA-synth_II/BPL/LPL"/>
</dbReference>
<dbReference type="GO" id="GO:0004077">
    <property type="term" value="F:biotin--[biotin carboxyl-carrier protein] ligase activity"/>
    <property type="evidence" value="ECO:0007669"/>
    <property type="project" value="UniProtKB-EC"/>
</dbReference>
<dbReference type="UniPathway" id="UPA00241">
    <property type="reaction ID" value="UER00352"/>
</dbReference>
<comment type="caution">
    <text evidence="17">The sequence shown here is derived from an EMBL/GenBank/DDBJ whole genome shotgun (WGS) entry which is preliminary data.</text>
</comment>
<keyword evidence="12 15" id="KW-0173">Coenzyme A biosynthesis</keyword>
<dbReference type="STRING" id="1121352.GCA_000620925_00399"/>
<name>A0A3P2A8K3_9NEIS</name>
<comment type="pathway">
    <text evidence="4 15">Cofactor biosynthesis; coenzyme A biosynthesis; CoA from (R)-pantothenate: step 1/5.</text>
</comment>
<feature type="binding site" evidence="15">
    <location>
        <position position="495"/>
    </location>
    <ligand>
        <name>substrate</name>
    </ligand>
</feature>
<feature type="active site" description="Proton acceptor" evidence="15">
    <location>
        <position position="422"/>
    </location>
</feature>
<feature type="binding site" evidence="15">
    <location>
        <begin position="420"/>
        <end position="423"/>
    </location>
    <ligand>
        <name>substrate</name>
    </ligand>
</feature>
<dbReference type="CDD" id="cd24015">
    <property type="entry name" value="ASKHA_NBD_PanK-III"/>
    <property type="match status" value="1"/>
</dbReference>
<feature type="domain" description="BPL/LPL catalytic" evidence="16">
    <location>
        <begin position="55"/>
        <end position="243"/>
    </location>
</feature>
<protein>
    <recommendedName>
        <fullName evidence="15">Type III pantothenate kinase</fullName>
        <ecNumber evidence="15">2.7.1.33</ecNumber>
    </recommendedName>
    <alternativeName>
        <fullName evidence="15">PanK-III</fullName>
    </alternativeName>
    <alternativeName>
        <fullName evidence="15">Pantothenic acid kinase</fullName>
    </alternativeName>
</protein>
<feature type="binding site" evidence="15">
    <location>
        <begin position="330"/>
        <end position="337"/>
    </location>
    <ligand>
        <name>ATP</name>
        <dbReference type="ChEBI" id="CHEBI:30616"/>
    </ligand>
</feature>
<proteinExistence type="inferred from homology"/>
<dbReference type="InterPro" id="IPR004143">
    <property type="entry name" value="BPL_LPL_catalytic"/>
</dbReference>
<dbReference type="InterPro" id="IPR004408">
    <property type="entry name" value="Biotin_CoA_COase_ligase"/>
</dbReference>
<evidence type="ECO:0000256" key="7">
    <source>
        <dbReference type="ARBA" id="ARBA00022679"/>
    </source>
</evidence>
<keyword evidence="9 15" id="KW-0418">Kinase</keyword>
<sequence>MPLHSLLTVLADNQAHHITELAHAAGRRPELLNALWQQTPPHIRGLLRQKDGFWQLVRPLALLPENHTAPHFRVEVLRETTSTNEVLLDAVKRGEAIHRRVVVAHHQTAGRGRQGRVWESRAGECLMFSIGYTFGRERAELGALALVTALACREALAALGCPVQIKWPNDLVAGLDKLGGILIETVRRDEQIHAVIGIGINFVLPKDVENAASVQSVCEAKILPADLLDGILSRLHQSLPQFDGHGFAPFQAAYQAAHRDHGREVAVLHEGAVQHEGRVTGVAADGMLQLLTEAGEIRIASGETSLRLPQQLANNNTAEAAAPVRYLLLDGGNSRLKWAWVENGNIVATNHAPYRNLDVLHEEWLQHGAGVSRVVGSAVCGAAKQAMVAARLPHVKIEWQTSMKRGLGIYNHYQNPAEHGADRWFNVLGSRRFSNRACVIVSCGTAVTVDALTADNHYLGGTIMPGFHLMKESLALKTANLNRVPGKLFPFPTTTANAVAGGMMDAVCGSLILMHSRLQARNGGEAVDVLLTGGGAVKVARALPEQFTLDNSVKIVDNLVIFGLLNWIEQA</sequence>
<keyword evidence="5 15" id="KW-0963">Cytoplasm</keyword>
<comment type="function">
    <text evidence="15">Catalyzes the phosphorylation of pantothenate (Pan), the first step in CoA biosynthesis.</text>
</comment>
<dbReference type="HAMAP" id="MF_01274">
    <property type="entry name" value="Pantothen_kinase_3"/>
    <property type="match status" value="1"/>
</dbReference>
<dbReference type="GO" id="GO:0005737">
    <property type="term" value="C:cytoplasm"/>
    <property type="evidence" value="ECO:0007669"/>
    <property type="project" value="UniProtKB-SubCell"/>
</dbReference>
<dbReference type="GO" id="GO:0005524">
    <property type="term" value="F:ATP binding"/>
    <property type="evidence" value="ECO:0007669"/>
    <property type="project" value="UniProtKB-UniRule"/>
</dbReference>
<feature type="binding site" evidence="15">
    <location>
        <position position="445"/>
    </location>
    <ligand>
        <name>ATP</name>
        <dbReference type="ChEBI" id="CHEBI:30616"/>
    </ligand>
</feature>
<evidence type="ECO:0000256" key="11">
    <source>
        <dbReference type="ARBA" id="ARBA00022958"/>
    </source>
</evidence>
<comment type="subunit">
    <text evidence="15">Homodimer.</text>
</comment>
<dbReference type="Pfam" id="PF03099">
    <property type="entry name" value="BPL_LplA_LipB"/>
    <property type="match status" value="1"/>
</dbReference>
<dbReference type="SUPFAM" id="SSF55681">
    <property type="entry name" value="Class II aaRS and biotin synthetases"/>
    <property type="match status" value="1"/>
</dbReference>
<keyword evidence="6 17" id="KW-0436">Ligase</keyword>
<comment type="subcellular location">
    <subcellularLocation>
        <location evidence="3 15">Cytoplasm</location>
    </subcellularLocation>
</comment>
<dbReference type="InterPro" id="IPR003142">
    <property type="entry name" value="BPL_C"/>
</dbReference>
<comment type="similarity">
    <text evidence="15">Belongs to the type III pantothenate kinase family.</text>
</comment>
<dbReference type="Gene3D" id="3.30.420.40">
    <property type="match status" value="2"/>
</dbReference>
<dbReference type="GO" id="GO:0015937">
    <property type="term" value="P:coenzyme A biosynthetic process"/>
    <property type="evidence" value="ECO:0007669"/>
    <property type="project" value="UniProtKB-UniRule"/>
</dbReference>
<organism evidence="17 18">
    <name type="scientific">Conchiformibius steedae</name>
    <dbReference type="NCBI Taxonomy" id="153493"/>
    <lineage>
        <taxon>Bacteria</taxon>
        <taxon>Pseudomonadati</taxon>
        <taxon>Pseudomonadota</taxon>
        <taxon>Betaproteobacteria</taxon>
        <taxon>Neisseriales</taxon>
        <taxon>Neisseriaceae</taxon>
        <taxon>Conchiformibius</taxon>
    </lineage>
</organism>
<evidence type="ECO:0000256" key="1">
    <source>
        <dbReference type="ARBA" id="ARBA00001206"/>
    </source>
</evidence>
<keyword evidence="18" id="KW-1185">Reference proteome</keyword>
<gene>
    <name evidence="15" type="primary">coaX</name>
    <name evidence="17" type="ORF">EII21_01385</name>
</gene>
<comment type="cofactor">
    <cofactor evidence="2">
        <name>K(+)</name>
        <dbReference type="ChEBI" id="CHEBI:29103"/>
    </cofactor>
</comment>
<dbReference type="NCBIfam" id="TIGR00671">
    <property type="entry name" value="baf"/>
    <property type="match status" value="1"/>
</dbReference>
<dbReference type="EMBL" id="RQYC01000001">
    <property type="protein sequence ID" value="RRD91704.1"/>
    <property type="molecule type" value="Genomic_DNA"/>
</dbReference>
<evidence type="ECO:0000256" key="13">
    <source>
        <dbReference type="ARBA" id="ARBA00023267"/>
    </source>
</evidence>
<dbReference type="PANTHER" id="PTHR12835">
    <property type="entry name" value="BIOTIN PROTEIN LIGASE"/>
    <property type="match status" value="1"/>
</dbReference>
<dbReference type="NCBIfam" id="TIGR00121">
    <property type="entry name" value="birA_ligase"/>
    <property type="match status" value="1"/>
</dbReference>
<evidence type="ECO:0000256" key="2">
    <source>
        <dbReference type="ARBA" id="ARBA00001958"/>
    </source>
</evidence>
<dbReference type="Gene3D" id="3.30.930.10">
    <property type="entry name" value="Bira Bifunctional Protein, Domain 2"/>
    <property type="match status" value="1"/>
</dbReference>
<evidence type="ECO:0000259" key="16">
    <source>
        <dbReference type="PROSITE" id="PS51733"/>
    </source>
</evidence>
<dbReference type="EC" id="2.7.1.33" evidence="15"/>